<dbReference type="Proteomes" id="UP001172673">
    <property type="component" value="Unassembled WGS sequence"/>
</dbReference>
<dbReference type="EMBL" id="JAPDRK010000022">
    <property type="protein sequence ID" value="KAJ9603383.1"/>
    <property type="molecule type" value="Genomic_DNA"/>
</dbReference>
<evidence type="ECO:0000259" key="2">
    <source>
        <dbReference type="PROSITE" id="PS50800"/>
    </source>
</evidence>
<evidence type="ECO:0000313" key="4">
    <source>
        <dbReference type="Proteomes" id="UP001172673"/>
    </source>
</evidence>
<evidence type="ECO:0000256" key="1">
    <source>
        <dbReference type="SAM" id="MobiDB-lite"/>
    </source>
</evidence>
<feature type="region of interest" description="Disordered" evidence="1">
    <location>
        <begin position="115"/>
        <end position="158"/>
    </location>
</feature>
<feature type="region of interest" description="Disordered" evidence="1">
    <location>
        <begin position="1"/>
        <end position="34"/>
    </location>
</feature>
<feature type="domain" description="SAP" evidence="2">
    <location>
        <begin position="40"/>
        <end position="74"/>
    </location>
</feature>
<feature type="compositionally biased region" description="Acidic residues" evidence="1">
    <location>
        <begin position="120"/>
        <end position="146"/>
    </location>
</feature>
<dbReference type="PROSITE" id="PS50800">
    <property type="entry name" value="SAP"/>
    <property type="match status" value="1"/>
</dbReference>
<dbReference type="InterPro" id="IPR036361">
    <property type="entry name" value="SAP_dom_sf"/>
</dbReference>
<reference evidence="3" key="1">
    <citation type="submission" date="2022-10" db="EMBL/GenBank/DDBJ databases">
        <title>Culturing micro-colonial fungi from biological soil crusts in the Mojave desert and describing Neophaeococcomyces mojavensis, and introducing the new genera and species Taxawa tesnikishii.</title>
        <authorList>
            <person name="Kurbessoian T."/>
            <person name="Stajich J.E."/>
        </authorList>
    </citation>
    <scope>NUCLEOTIDE SEQUENCE</scope>
    <source>
        <strain evidence="3">TK_41</strain>
    </source>
</reference>
<keyword evidence="4" id="KW-1185">Reference proteome</keyword>
<gene>
    <name evidence="3" type="ORF">H2200_012161</name>
</gene>
<dbReference type="SUPFAM" id="SSF68906">
    <property type="entry name" value="SAP domain"/>
    <property type="match status" value="1"/>
</dbReference>
<protein>
    <recommendedName>
        <fullName evidence="2">SAP domain-containing protein</fullName>
    </recommendedName>
</protein>
<proteinExistence type="predicted"/>
<sequence>MAGTKRALSQVDGNVAKAQPPSKRTTSGAASGKENVRVDYASMKKDELSTILRAHGLPYSGNKDTLIRRLEENEKKHSSVDTSEKAVTKKISAAKGAAQHKFDYWTICRPSEDIRAEKEANDEDYNSEEDEEEEDQVESDEEDNDQSEAPGAGQDGPRKSICGQKNCICKLPASENPSHNWLLTQEGYLMVARLQYEVDIRDQEAIQEHYFSDFSGYGFQEVMENQLLAFNSEHRKKHANPAVLWSFIEAFAWSMDDMNWWFNVDDPETVLDTLRMIGGAVFTTLSVLEQQGLLCPDSAVKNISLVLAKLYENTADWPSGDEEPELAWRGPMIKEAKHHGIVFKDAPYAVESMLQQDDLSCPQNGKGYTKWKTFNWSKQFTAFEKKHRTGSGRGASIGGRHYALETEQERAQARINYTFWPTGETDSEDDGDGLMTVYVG</sequence>
<organism evidence="3 4">
    <name type="scientific">Cladophialophora chaetospira</name>
    <dbReference type="NCBI Taxonomy" id="386627"/>
    <lineage>
        <taxon>Eukaryota</taxon>
        <taxon>Fungi</taxon>
        <taxon>Dikarya</taxon>
        <taxon>Ascomycota</taxon>
        <taxon>Pezizomycotina</taxon>
        <taxon>Eurotiomycetes</taxon>
        <taxon>Chaetothyriomycetidae</taxon>
        <taxon>Chaetothyriales</taxon>
        <taxon>Herpotrichiellaceae</taxon>
        <taxon>Cladophialophora</taxon>
    </lineage>
</organism>
<evidence type="ECO:0000313" key="3">
    <source>
        <dbReference type="EMBL" id="KAJ9603383.1"/>
    </source>
</evidence>
<dbReference type="Pfam" id="PF02037">
    <property type="entry name" value="SAP"/>
    <property type="match status" value="1"/>
</dbReference>
<dbReference type="AlphaFoldDB" id="A0AA38WYC0"/>
<accession>A0AA38WYC0</accession>
<dbReference type="InterPro" id="IPR003034">
    <property type="entry name" value="SAP_dom"/>
</dbReference>
<name>A0AA38WYC0_9EURO</name>
<comment type="caution">
    <text evidence="3">The sequence shown here is derived from an EMBL/GenBank/DDBJ whole genome shotgun (WGS) entry which is preliminary data.</text>
</comment>
<dbReference type="Gene3D" id="1.10.720.30">
    <property type="entry name" value="SAP domain"/>
    <property type="match status" value="1"/>
</dbReference>